<organism evidence="1 2">
    <name type="scientific">Paramecium primaurelia</name>
    <dbReference type="NCBI Taxonomy" id="5886"/>
    <lineage>
        <taxon>Eukaryota</taxon>
        <taxon>Sar</taxon>
        <taxon>Alveolata</taxon>
        <taxon>Ciliophora</taxon>
        <taxon>Intramacronucleata</taxon>
        <taxon>Oligohymenophorea</taxon>
        <taxon>Peniculida</taxon>
        <taxon>Parameciidae</taxon>
        <taxon>Paramecium</taxon>
    </lineage>
</organism>
<reference evidence="1" key="1">
    <citation type="submission" date="2021-01" db="EMBL/GenBank/DDBJ databases">
        <authorList>
            <consortium name="Genoscope - CEA"/>
            <person name="William W."/>
        </authorList>
    </citation>
    <scope>NUCLEOTIDE SEQUENCE</scope>
</reference>
<proteinExistence type="predicted"/>
<evidence type="ECO:0000313" key="1">
    <source>
        <dbReference type="EMBL" id="CAD8075959.1"/>
    </source>
</evidence>
<gene>
    <name evidence="1" type="ORF">PPRIM_AZ9-3.1.T0550162</name>
</gene>
<name>A0A8S1M845_PARPR</name>
<sequence>MINLSDSHLMQRQRKVISSFKILISLTYKQQIKSKKQEQVEKYQNSILKQFNDQQGTLW</sequence>
<dbReference type="EMBL" id="CAJJDM010000055">
    <property type="protein sequence ID" value="CAD8075959.1"/>
    <property type="molecule type" value="Genomic_DNA"/>
</dbReference>
<protein>
    <submittedName>
        <fullName evidence="1">Uncharacterized protein</fullName>
    </submittedName>
</protein>
<comment type="caution">
    <text evidence="1">The sequence shown here is derived from an EMBL/GenBank/DDBJ whole genome shotgun (WGS) entry which is preliminary data.</text>
</comment>
<accession>A0A8S1M845</accession>
<dbReference type="AlphaFoldDB" id="A0A8S1M845"/>
<dbReference type="Proteomes" id="UP000688137">
    <property type="component" value="Unassembled WGS sequence"/>
</dbReference>
<evidence type="ECO:0000313" key="2">
    <source>
        <dbReference type="Proteomes" id="UP000688137"/>
    </source>
</evidence>
<keyword evidence="2" id="KW-1185">Reference proteome</keyword>